<evidence type="ECO:0000256" key="1">
    <source>
        <dbReference type="SAM" id="Phobius"/>
    </source>
</evidence>
<keyword evidence="3" id="KW-1185">Reference proteome</keyword>
<comment type="caution">
    <text evidence="2">The sequence shown here is derived from an EMBL/GenBank/DDBJ whole genome shotgun (WGS) entry which is preliminary data.</text>
</comment>
<organism evidence="2 3">
    <name type="scientific">Phascolomyces articulosus</name>
    <dbReference type="NCBI Taxonomy" id="60185"/>
    <lineage>
        <taxon>Eukaryota</taxon>
        <taxon>Fungi</taxon>
        <taxon>Fungi incertae sedis</taxon>
        <taxon>Mucoromycota</taxon>
        <taxon>Mucoromycotina</taxon>
        <taxon>Mucoromycetes</taxon>
        <taxon>Mucorales</taxon>
        <taxon>Lichtheimiaceae</taxon>
        <taxon>Phascolomyces</taxon>
    </lineage>
</organism>
<accession>A0AAD5PJ96</accession>
<feature type="transmembrane region" description="Helical" evidence="1">
    <location>
        <begin position="6"/>
        <end position="24"/>
    </location>
</feature>
<dbReference type="EMBL" id="JAIXMP010000003">
    <property type="protein sequence ID" value="KAI9275916.1"/>
    <property type="molecule type" value="Genomic_DNA"/>
</dbReference>
<protein>
    <submittedName>
        <fullName evidence="2">Uncharacterized protein</fullName>
    </submittedName>
</protein>
<name>A0AAD5PJ96_9FUNG</name>
<feature type="non-terminal residue" evidence="2">
    <location>
        <position position="84"/>
    </location>
</feature>
<keyword evidence="1" id="KW-0812">Transmembrane</keyword>
<keyword evidence="1" id="KW-1133">Transmembrane helix</keyword>
<evidence type="ECO:0000313" key="3">
    <source>
        <dbReference type="Proteomes" id="UP001209540"/>
    </source>
</evidence>
<proteinExistence type="predicted"/>
<reference evidence="2" key="1">
    <citation type="journal article" date="2022" name="IScience">
        <title>Evolution of zygomycete secretomes and the origins of terrestrial fungal ecologies.</title>
        <authorList>
            <person name="Chang Y."/>
            <person name="Wang Y."/>
            <person name="Mondo S."/>
            <person name="Ahrendt S."/>
            <person name="Andreopoulos W."/>
            <person name="Barry K."/>
            <person name="Beard J."/>
            <person name="Benny G.L."/>
            <person name="Blankenship S."/>
            <person name="Bonito G."/>
            <person name="Cuomo C."/>
            <person name="Desiro A."/>
            <person name="Gervers K.A."/>
            <person name="Hundley H."/>
            <person name="Kuo A."/>
            <person name="LaButti K."/>
            <person name="Lang B.F."/>
            <person name="Lipzen A."/>
            <person name="O'Donnell K."/>
            <person name="Pangilinan J."/>
            <person name="Reynolds N."/>
            <person name="Sandor L."/>
            <person name="Smith M.E."/>
            <person name="Tsang A."/>
            <person name="Grigoriev I.V."/>
            <person name="Stajich J.E."/>
            <person name="Spatafora J.W."/>
        </authorList>
    </citation>
    <scope>NUCLEOTIDE SEQUENCE</scope>
    <source>
        <strain evidence="2">RSA 2281</strain>
    </source>
</reference>
<sequence>MGYQCYEFILIFFFVVGYGTRNFTYYFNKEKKVKVFYAWTTLFLRVPLLFSSPSFIGFIPFSHGFFARALFSCWCGGRLPGKMV</sequence>
<feature type="transmembrane region" description="Helical" evidence="1">
    <location>
        <begin position="36"/>
        <end position="61"/>
    </location>
</feature>
<dbReference type="AlphaFoldDB" id="A0AAD5PJ96"/>
<reference evidence="2" key="2">
    <citation type="submission" date="2023-02" db="EMBL/GenBank/DDBJ databases">
        <authorList>
            <consortium name="DOE Joint Genome Institute"/>
            <person name="Mondo S.J."/>
            <person name="Chang Y."/>
            <person name="Wang Y."/>
            <person name="Ahrendt S."/>
            <person name="Andreopoulos W."/>
            <person name="Barry K."/>
            <person name="Beard J."/>
            <person name="Benny G.L."/>
            <person name="Blankenship S."/>
            <person name="Bonito G."/>
            <person name="Cuomo C."/>
            <person name="Desiro A."/>
            <person name="Gervers K.A."/>
            <person name="Hundley H."/>
            <person name="Kuo A."/>
            <person name="LaButti K."/>
            <person name="Lang B.F."/>
            <person name="Lipzen A."/>
            <person name="O'Donnell K."/>
            <person name="Pangilinan J."/>
            <person name="Reynolds N."/>
            <person name="Sandor L."/>
            <person name="Smith M.W."/>
            <person name="Tsang A."/>
            <person name="Grigoriev I.V."/>
            <person name="Stajich J.E."/>
            <person name="Spatafora J.W."/>
        </authorList>
    </citation>
    <scope>NUCLEOTIDE SEQUENCE</scope>
    <source>
        <strain evidence="2">RSA 2281</strain>
    </source>
</reference>
<keyword evidence="1" id="KW-0472">Membrane</keyword>
<dbReference type="Proteomes" id="UP001209540">
    <property type="component" value="Unassembled WGS sequence"/>
</dbReference>
<gene>
    <name evidence="2" type="ORF">BDA99DRAFT_496780</name>
</gene>
<evidence type="ECO:0000313" key="2">
    <source>
        <dbReference type="EMBL" id="KAI9275916.1"/>
    </source>
</evidence>